<protein>
    <recommendedName>
        <fullName evidence="5">PEP-CTERM protein-sorting domain-containing protein</fullName>
    </recommendedName>
</protein>
<evidence type="ECO:0000313" key="3">
    <source>
        <dbReference type="EMBL" id="NGZ90212.1"/>
    </source>
</evidence>
<reference evidence="3" key="1">
    <citation type="submission" date="2020-03" db="EMBL/GenBank/DDBJ databases">
        <title>Psychroflexus Maritimus sp. nov., isolate from marine sediment.</title>
        <authorList>
            <person name="Zhong Y.-L."/>
        </authorList>
    </citation>
    <scope>NUCLEOTIDE SEQUENCE</scope>
    <source>
        <strain evidence="3">C1</strain>
    </source>
</reference>
<dbReference type="AlphaFoldDB" id="A0A967ADF5"/>
<evidence type="ECO:0000256" key="2">
    <source>
        <dbReference type="SAM" id="SignalP"/>
    </source>
</evidence>
<proteinExistence type="predicted"/>
<sequence length="64" mass="6909">MKNISKVIFTLALVSLFGLSSAYGQGLEDAMGGFEDKVNDVPINFLIPLALLVGAYFGVKKMKK</sequence>
<evidence type="ECO:0000313" key="4">
    <source>
        <dbReference type="Proteomes" id="UP000643701"/>
    </source>
</evidence>
<dbReference type="Proteomes" id="UP000643701">
    <property type="component" value="Unassembled WGS sequence"/>
</dbReference>
<evidence type="ECO:0000256" key="1">
    <source>
        <dbReference type="SAM" id="Phobius"/>
    </source>
</evidence>
<evidence type="ECO:0008006" key="5">
    <source>
        <dbReference type="Google" id="ProtNLM"/>
    </source>
</evidence>
<feature type="signal peptide" evidence="2">
    <location>
        <begin position="1"/>
        <end position="22"/>
    </location>
</feature>
<keyword evidence="4" id="KW-1185">Reference proteome</keyword>
<keyword evidence="1" id="KW-0812">Transmembrane</keyword>
<keyword evidence="1" id="KW-0472">Membrane</keyword>
<dbReference type="EMBL" id="JAANAS010000056">
    <property type="protein sequence ID" value="NGZ90212.1"/>
    <property type="molecule type" value="Genomic_DNA"/>
</dbReference>
<accession>A0A967ADF5</accession>
<keyword evidence="2" id="KW-0732">Signal</keyword>
<feature type="transmembrane region" description="Helical" evidence="1">
    <location>
        <begin position="41"/>
        <end position="59"/>
    </location>
</feature>
<feature type="chain" id="PRO_5037148120" description="PEP-CTERM protein-sorting domain-containing protein" evidence="2">
    <location>
        <begin position="23"/>
        <end position="64"/>
    </location>
</feature>
<comment type="caution">
    <text evidence="3">The sequence shown here is derived from an EMBL/GenBank/DDBJ whole genome shotgun (WGS) entry which is preliminary data.</text>
</comment>
<organism evidence="3 4">
    <name type="scientific">Psychroflexus maritimus</name>
    <dbReference type="NCBI Taxonomy" id="2714865"/>
    <lineage>
        <taxon>Bacteria</taxon>
        <taxon>Pseudomonadati</taxon>
        <taxon>Bacteroidota</taxon>
        <taxon>Flavobacteriia</taxon>
        <taxon>Flavobacteriales</taxon>
        <taxon>Flavobacteriaceae</taxon>
        <taxon>Psychroflexus</taxon>
    </lineage>
</organism>
<name>A0A967ADF5_9FLAO</name>
<dbReference type="RefSeq" id="WP_166400464.1">
    <property type="nucleotide sequence ID" value="NZ_JAANAS010000056.1"/>
</dbReference>
<keyword evidence="1" id="KW-1133">Transmembrane helix</keyword>
<gene>
    <name evidence="3" type="ORF">G7034_08095</name>
</gene>